<dbReference type="EMBL" id="HE796683">
    <property type="protein sequence ID" value="CCH01829.1"/>
    <property type="molecule type" value="Genomic_DNA"/>
</dbReference>
<dbReference type="KEGG" id="fae:FAES_3822"/>
<name>I0KCH6_9BACT</name>
<dbReference type="Pfam" id="PF26622">
    <property type="entry name" value="DUF8199"/>
    <property type="match status" value="1"/>
</dbReference>
<sequence>MKLALLRFLHLFMAVVVLLSSMGFGLVEHACQVRGKRVYSVYTKAEPGCGLCSVRATHNVPTTSVQATDCCQDSTRYNNVDTSSSLSQLLAKFIKAVTEPMGAGMTALFMALFDGFFAQLAARAVVGYESPPPLWGRALLTFVQAFLI</sequence>
<dbReference type="Proteomes" id="UP000011058">
    <property type="component" value="Chromosome"/>
</dbReference>
<keyword evidence="2" id="KW-1185">Reference proteome</keyword>
<dbReference type="PATRIC" id="fig|1166018.3.peg.5609"/>
<dbReference type="RefSeq" id="WP_015332928.1">
    <property type="nucleotide sequence ID" value="NC_020054.1"/>
</dbReference>
<organism evidence="1 2">
    <name type="scientific">Fibrella aestuarina BUZ 2</name>
    <dbReference type="NCBI Taxonomy" id="1166018"/>
    <lineage>
        <taxon>Bacteria</taxon>
        <taxon>Pseudomonadati</taxon>
        <taxon>Bacteroidota</taxon>
        <taxon>Cytophagia</taxon>
        <taxon>Cytophagales</taxon>
        <taxon>Spirosomataceae</taxon>
        <taxon>Fibrella</taxon>
    </lineage>
</organism>
<evidence type="ECO:0000313" key="1">
    <source>
        <dbReference type="EMBL" id="CCH01829.1"/>
    </source>
</evidence>
<proteinExistence type="predicted"/>
<dbReference type="eggNOG" id="ENOG5032UWI">
    <property type="taxonomic scope" value="Bacteria"/>
</dbReference>
<protein>
    <submittedName>
        <fullName evidence="1">Uncharacterized protein</fullName>
    </submittedName>
</protein>
<dbReference type="HOGENOM" id="CLU_148033_0_0_10"/>
<dbReference type="OrthoDB" id="952405at2"/>
<gene>
    <name evidence="1" type="ORF">FAES_3822</name>
</gene>
<dbReference type="STRING" id="1166018.FAES_3822"/>
<accession>I0KCH6</accession>
<reference evidence="1 2" key="1">
    <citation type="journal article" date="2012" name="J. Bacteriol.">
        <title>Genome Sequence of Fibrella aestuarina BUZ 2T, a Filamentous Marine Bacterium.</title>
        <authorList>
            <person name="Filippini M."/>
            <person name="Qi W."/>
            <person name="Blom J."/>
            <person name="Goesmann A."/>
            <person name="Smits T.H."/>
            <person name="Bagheri H.C."/>
        </authorList>
    </citation>
    <scope>NUCLEOTIDE SEQUENCE [LARGE SCALE GENOMIC DNA]</scope>
    <source>
        <strain evidence="2">BUZ 2T</strain>
    </source>
</reference>
<dbReference type="AlphaFoldDB" id="I0KCH6"/>
<evidence type="ECO:0000313" key="2">
    <source>
        <dbReference type="Proteomes" id="UP000011058"/>
    </source>
</evidence>
<dbReference type="InterPro" id="IPR058512">
    <property type="entry name" value="DUF8199"/>
</dbReference>